<feature type="transmembrane region" description="Helical" evidence="1">
    <location>
        <begin position="15"/>
        <end position="36"/>
    </location>
</feature>
<keyword evidence="1" id="KW-1133">Transmembrane helix</keyword>
<organism evidence="2">
    <name type="scientific">marine sediment metagenome</name>
    <dbReference type="NCBI Taxonomy" id="412755"/>
    <lineage>
        <taxon>unclassified sequences</taxon>
        <taxon>metagenomes</taxon>
        <taxon>ecological metagenomes</taxon>
    </lineage>
</organism>
<dbReference type="AlphaFoldDB" id="X1CE86"/>
<dbReference type="EMBL" id="BART01019150">
    <property type="protein sequence ID" value="GAG82526.1"/>
    <property type="molecule type" value="Genomic_DNA"/>
</dbReference>
<name>X1CE86_9ZZZZ</name>
<comment type="caution">
    <text evidence="2">The sequence shown here is derived from an EMBL/GenBank/DDBJ whole genome shotgun (WGS) entry which is preliminary data.</text>
</comment>
<keyword evidence="1" id="KW-0472">Membrane</keyword>
<sequence>MKDIVPEGYEGYFNWSWPIWTILIVTLLLSLLFAAFKTRGPKEVSGK</sequence>
<accession>X1CE86</accession>
<gene>
    <name evidence="2" type="ORF">S01H4_35923</name>
</gene>
<proteinExistence type="predicted"/>
<protein>
    <submittedName>
        <fullName evidence="2">Uncharacterized protein</fullName>
    </submittedName>
</protein>
<evidence type="ECO:0000256" key="1">
    <source>
        <dbReference type="SAM" id="Phobius"/>
    </source>
</evidence>
<keyword evidence="1" id="KW-0812">Transmembrane</keyword>
<reference evidence="2" key="1">
    <citation type="journal article" date="2014" name="Front. Microbiol.">
        <title>High frequency of phylogenetically diverse reductive dehalogenase-homologous genes in deep subseafloor sedimentary metagenomes.</title>
        <authorList>
            <person name="Kawai M."/>
            <person name="Futagami T."/>
            <person name="Toyoda A."/>
            <person name="Takaki Y."/>
            <person name="Nishi S."/>
            <person name="Hori S."/>
            <person name="Arai W."/>
            <person name="Tsubouchi T."/>
            <person name="Morono Y."/>
            <person name="Uchiyama I."/>
            <person name="Ito T."/>
            <person name="Fujiyama A."/>
            <person name="Inagaki F."/>
            <person name="Takami H."/>
        </authorList>
    </citation>
    <scope>NUCLEOTIDE SEQUENCE</scope>
    <source>
        <strain evidence="2">Expedition CK06-06</strain>
    </source>
</reference>
<evidence type="ECO:0000313" key="2">
    <source>
        <dbReference type="EMBL" id="GAG82526.1"/>
    </source>
</evidence>